<reference evidence="10" key="2">
    <citation type="submission" date="2021-09" db="EMBL/GenBank/DDBJ databases">
        <authorList>
            <person name="Gilroy R."/>
        </authorList>
    </citation>
    <scope>NUCLEOTIDE SEQUENCE</scope>
    <source>
        <strain evidence="10">ChiGjej2B2-7701</strain>
    </source>
</reference>
<dbReference type="EMBL" id="DYVF01000027">
    <property type="protein sequence ID" value="HJG30472.1"/>
    <property type="molecule type" value="Genomic_DNA"/>
</dbReference>
<comment type="pathway">
    <text evidence="1">Nucleoside biosynthesis; alpha-ribazole biosynthesis; alpha-ribazole from 5,6-dimethylbenzimidazole: step 1/2.</text>
</comment>
<keyword evidence="7" id="KW-0808">Transferase</keyword>
<evidence type="ECO:0000256" key="3">
    <source>
        <dbReference type="ARBA" id="ARBA00011991"/>
    </source>
</evidence>
<sequence>MRADEIESAFENRWRACPADGGGAGAADDAWLRALTARIRPADAQARAAARSHWAAVAKPLGGLGLFEDAVCTLAAAQGTPHPVSAPRALAVFFADNGVVAEGISQSGQEVTLTAAHNICGGTASVSCMARVADCAVVPVDVGMAEPVDDARMHVCAPMRGTADIALGPACPRDTVLRAIGAGAHVAGLLADAGARVLAAGEMGIGNTTTSAAVASALTGAAPELTVGRGAGLTSEGLARKRAVVERALRVNQVDACADAVDVLAAVGGLDIAAMCGLFLGAAAHGCPAVLDGVISCTAALAAVRVAPELSGYLVASHCSSEPAARLLLDELGLCAPLQAGMHLGEGTGAMALLPLLDMALAVYDEAASFDACGMDAYRELS</sequence>
<comment type="catalytic activity">
    <reaction evidence="9">
        <text>5,6-dimethylbenzimidazole + nicotinate beta-D-ribonucleotide = alpha-ribazole 5'-phosphate + nicotinate + H(+)</text>
        <dbReference type="Rhea" id="RHEA:11196"/>
        <dbReference type="ChEBI" id="CHEBI:15378"/>
        <dbReference type="ChEBI" id="CHEBI:15890"/>
        <dbReference type="ChEBI" id="CHEBI:32544"/>
        <dbReference type="ChEBI" id="CHEBI:57502"/>
        <dbReference type="ChEBI" id="CHEBI:57918"/>
        <dbReference type="EC" id="2.4.2.21"/>
    </reaction>
</comment>
<reference evidence="10" key="1">
    <citation type="journal article" date="2021" name="PeerJ">
        <title>Extensive microbial diversity within the chicken gut microbiome revealed by metagenomics and culture.</title>
        <authorList>
            <person name="Gilroy R."/>
            <person name="Ravi A."/>
            <person name="Getino M."/>
            <person name="Pursley I."/>
            <person name="Horton D.L."/>
            <person name="Alikhan N.F."/>
            <person name="Baker D."/>
            <person name="Gharbi K."/>
            <person name="Hall N."/>
            <person name="Watson M."/>
            <person name="Adriaenssens E.M."/>
            <person name="Foster-Nyarko E."/>
            <person name="Jarju S."/>
            <person name="Secka A."/>
            <person name="Antonio M."/>
            <person name="Oren A."/>
            <person name="Chaudhuri R.R."/>
            <person name="La Ragione R."/>
            <person name="Hildebrand F."/>
            <person name="Pallen M.J."/>
        </authorList>
    </citation>
    <scope>NUCLEOTIDE SEQUENCE</scope>
    <source>
        <strain evidence="10">ChiGjej2B2-7701</strain>
    </source>
</reference>
<organism evidence="10 11">
    <name type="scientific">Collinsella ihumii</name>
    <dbReference type="NCBI Taxonomy" id="1720204"/>
    <lineage>
        <taxon>Bacteria</taxon>
        <taxon>Bacillati</taxon>
        <taxon>Actinomycetota</taxon>
        <taxon>Coriobacteriia</taxon>
        <taxon>Coriobacteriales</taxon>
        <taxon>Coriobacteriaceae</taxon>
        <taxon>Collinsella</taxon>
    </lineage>
</organism>
<evidence type="ECO:0000256" key="2">
    <source>
        <dbReference type="ARBA" id="ARBA00007110"/>
    </source>
</evidence>
<comment type="caution">
    <text evidence="10">The sequence shown here is derived from an EMBL/GenBank/DDBJ whole genome shotgun (WGS) entry which is preliminary data.</text>
</comment>
<dbReference type="CDD" id="cd02439">
    <property type="entry name" value="DMB-PRT_CobT"/>
    <property type="match status" value="1"/>
</dbReference>
<dbReference type="SUPFAM" id="SSF52733">
    <property type="entry name" value="Nicotinate mononucleotide:5,6-dimethylbenzimidazole phosphoribosyltransferase (CobT)"/>
    <property type="match status" value="1"/>
</dbReference>
<evidence type="ECO:0000256" key="4">
    <source>
        <dbReference type="ARBA" id="ARBA00015486"/>
    </source>
</evidence>
<evidence type="ECO:0000256" key="9">
    <source>
        <dbReference type="ARBA" id="ARBA00047340"/>
    </source>
</evidence>
<evidence type="ECO:0000256" key="1">
    <source>
        <dbReference type="ARBA" id="ARBA00005049"/>
    </source>
</evidence>
<evidence type="ECO:0000256" key="7">
    <source>
        <dbReference type="ARBA" id="ARBA00022679"/>
    </source>
</evidence>
<name>A0A921IR18_9ACTN</name>
<dbReference type="PANTHER" id="PTHR43463">
    <property type="entry name" value="NICOTINATE-NUCLEOTIDE--DIMETHYLBENZIMIDAZOLE PHOSPHORIBOSYLTRANSFERASE"/>
    <property type="match status" value="1"/>
</dbReference>
<dbReference type="InterPro" id="IPR023195">
    <property type="entry name" value="Nict_dMeBzImd_PRibTrfase_N"/>
</dbReference>
<keyword evidence="5" id="KW-0169">Cobalamin biosynthesis</keyword>
<dbReference type="InterPro" id="IPR036087">
    <property type="entry name" value="Nict_dMeBzImd_PRibTrfase_sf"/>
</dbReference>
<dbReference type="Gene3D" id="1.10.1610.10">
    <property type="match status" value="1"/>
</dbReference>
<dbReference type="Proteomes" id="UP000746751">
    <property type="component" value="Unassembled WGS sequence"/>
</dbReference>
<gene>
    <name evidence="10" type="ORF">K8U80_03640</name>
</gene>
<keyword evidence="6 10" id="KW-0328">Glycosyltransferase</keyword>
<evidence type="ECO:0000256" key="8">
    <source>
        <dbReference type="ARBA" id="ARBA00030686"/>
    </source>
</evidence>
<comment type="similarity">
    <text evidence="2">Belongs to the CobT family.</text>
</comment>
<dbReference type="PANTHER" id="PTHR43463:SF1">
    <property type="entry name" value="NICOTINATE-NUCLEOTIDE--DIMETHYLBENZIMIDAZOLE PHOSPHORIBOSYLTRANSFERASE"/>
    <property type="match status" value="1"/>
</dbReference>
<evidence type="ECO:0000256" key="6">
    <source>
        <dbReference type="ARBA" id="ARBA00022676"/>
    </source>
</evidence>
<dbReference type="InterPro" id="IPR003200">
    <property type="entry name" value="Nict_dMeBzImd_PRibTrfase"/>
</dbReference>
<proteinExistence type="inferred from homology"/>
<evidence type="ECO:0000313" key="10">
    <source>
        <dbReference type="EMBL" id="HJG30472.1"/>
    </source>
</evidence>
<dbReference type="NCBIfam" id="NF000996">
    <property type="entry name" value="PRK00105.1"/>
    <property type="match status" value="1"/>
</dbReference>
<dbReference type="AlphaFoldDB" id="A0A921IR18"/>
<dbReference type="Pfam" id="PF02277">
    <property type="entry name" value="DBI_PRT"/>
    <property type="match status" value="1"/>
</dbReference>
<evidence type="ECO:0000313" key="11">
    <source>
        <dbReference type="Proteomes" id="UP000746751"/>
    </source>
</evidence>
<dbReference type="GO" id="GO:0008939">
    <property type="term" value="F:nicotinate-nucleotide-dimethylbenzimidazole phosphoribosyltransferase activity"/>
    <property type="evidence" value="ECO:0007669"/>
    <property type="project" value="UniProtKB-EC"/>
</dbReference>
<protein>
    <recommendedName>
        <fullName evidence="4">Nicotinate-nucleotide--dimethylbenzimidazole phosphoribosyltransferase</fullName>
        <ecNumber evidence="3">2.4.2.21</ecNumber>
    </recommendedName>
    <alternativeName>
        <fullName evidence="8">N(1)-alpha-phosphoribosyltransferase</fullName>
    </alternativeName>
</protein>
<dbReference type="Gene3D" id="3.40.50.10210">
    <property type="match status" value="1"/>
</dbReference>
<dbReference type="EC" id="2.4.2.21" evidence="3"/>
<evidence type="ECO:0000256" key="5">
    <source>
        <dbReference type="ARBA" id="ARBA00022573"/>
    </source>
</evidence>
<accession>A0A921IR18</accession>
<dbReference type="GO" id="GO:0009236">
    <property type="term" value="P:cobalamin biosynthetic process"/>
    <property type="evidence" value="ECO:0007669"/>
    <property type="project" value="UniProtKB-KW"/>
</dbReference>